<protein>
    <submittedName>
        <fullName evidence="1">Lytic transglycosylase domain-containing protein</fullName>
    </submittedName>
</protein>
<dbReference type="Proteomes" id="UP001203036">
    <property type="component" value="Unassembled WGS sequence"/>
</dbReference>
<organism evidence="1 2">
    <name type="scientific">Lutimaribacter degradans</name>
    <dbReference type="NCBI Taxonomy" id="2945989"/>
    <lineage>
        <taxon>Bacteria</taxon>
        <taxon>Pseudomonadati</taxon>
        <taxon>Pseudomonadota</taxon>
        <taxon>Alphaproteobacteria</taxon>
        <taxon>Rhodobacterales</taxon>
        <taxon>Roseobacteraceae</taxon>
        <taxon>Lutimaribacter</taxon>
    </lineage>
</organism>
<dbReference type="EMBL" id="JAMQGO010000015">
    <property type="protein sequence ID" value="MCM2563683.1"/>
    <property type="molecule type" value="Genomic_DNA"/>
</dbReference>
<reference evidence="1" key="1">
    <citation type="submission" date="2022-06" db="EMBL/GenBank/DDBJ databases">
        <title>Lutimaribacter sp. EGI FJ00013, a novel bacterium isolated from a salt lake sediment enrichment.</title>
        <authorList>
            <person name="Gao L."/>
            <person name="Fang B.-Z."/>
            <person name="Li W.-J."/>
        </authorList>
    </citation>
    <scope>NUCLEOTIDE SEQUENCE</scope>
    <source>
        <strain evidence="1">EGI FJ00013</strain>
    </source>
</reference>
<gene>
    <name evidence="1" type="ORF">M8744_16135</name>
</gene>
<evidence type="ECO:0000313" key="1">
    <source>
        <dbReference type="EMBL" id="MCM2563683.1"/>
    </source>
</evidence>
<proteinExistence type="predicted"/>
<sequence>MLRRLFLIVCLCFATGAAAQEGPKPFSAAMNAMRNGDWATAHALAERAGAPAGDMVEWFRLRDGQGSLAEAAAFLSRNADWPGLALLRKRSEAVAEDASNTEILEFFAEAPPQTGAGALAHARALAAAGRLGDAQAGLVLAWRTMGLTSAEHDAFLAAHQDLLMPHHEARLDMALWRGMTGDAERMLPLVSPDWQALAQARLALRAGRNGVNLLIDAVPERLQDDPGLAYERFNWRVRNGATDGALEMIAERSHSAPGLGRPESWAGWRRYLARAEMRAGRADTAYALAASHWLTEGASYADLEWLSGYLALRYMNEPDLALDHFQRFRAAVETPISLGRAGYWIGRAQEALGDTQAATLAYTQGAAHQTSFYGLLAAERGGIPPDPDLAGEETFPDWRDAPFTKASVYRAGILALNSGQLSLAERFFIHLAETLDKVQLGQLGQMAQDLGQPHLAVMIGKAGAARGLTLPGPYYALHPMKEMKAPVPTELALAIARRESEFDPNVVSGAGAQGLMQLMPATAAEVARGLDLDHQGDRVLRDPSYNAILGNAYLGQLATRFDGNVVMVAAAYNAGPSRPIRWMQEHGDPRAGTVDMIDWIEHIPFRETRNYVMRVTESLPVYRARLGRDPHPVPFTKELVGDTLR</sequence>
<comment type="caution">
    <text evidence="1">The sequence shown here is derived from an EMBL/GenBank/DDBJ whole genome shotgun (WGS) entry which is preliminary data.</text>
</comment>
<keyword evidence="2" id="KW-1185">Reference proteome</keyword>
<evidence type="ECO:0000313" key="2">
    <source>
        <dbReference type="Proteomes" id="UP001203036"/>
    </source>
</evidence>
<accession>A0ACC5ZZR7</accession>
<name>A0ACC5ZZR7_9RHOB</name>